<dbReference type="EMBL" id="BMJM01000002">
    <property type="protein sequence ID" value="GGE03378.1"/>
    <property type="molecule type" value="Genomic_DNA"/>
</dbReference>
<comment type="caution">
    <text evidence="1">The sequence shown here is derived from an EMBL/GenBank/DDBJ whole genome shotgun (WGS) entry which is preliminary data.</text>
</comment>
<accession>A0A917E4Q4</accession>
<dbReference type="SUPFAM" id="SSF53254">
    <property type="entry name" value="Phosphoglycerate mutase-like"/>
    <property type="match status" value="1"/>
</dbReference>
<keyword evidence="2" id="KW-1185">Reference proteome</keyword>
<evidence type="ECO:0000313" key="1">
    <source>
        <dbReference type="EMBL" id="GGE03378.1"/>
    </source>
</evidence>
<protein>
    <submittedName>
        <fullName evidence="1">Phosphoglycerate mutase</fullName>
    </submittedName>
</protein>
<dbReference type="SMART" id="SM00855">
    <property type="entry name" value="PGAM"/>
    <property type="match status" value="1"/>
</dbReference>
<dbReference type="InterPro" id="IPR029033">
    <property type="entry name" value="His_PPase_superfam"/>
</dbReference>
<sequence length="184" mass="18955">MTVLLVRHTEVALAWRGRCYGRSDMGLSRVGAARAAALAGGLAGWRPDVVVHSGLRRSAVLAVRIAGLAGVAVHEDAAWGERDFGDWEGRSWAAIYRESGDAMDGMVLAPGVFRPGGGETTDEMGDRAGRAFSGLPAGRVIVVGHGGPVAALRGRLSGVPVSEWLGLIPGYGEAVEVDLAAAGA</sequence>
<reference evidence="1" key="1">
    <citation type="journal article" date="2014" name="Int. J. Syst. Evol. Microbiol.">
        <title>Complete genome sequence of Corynebacterium casei LMG S-19264T (=DSM 44701T), isolated from a smear-ripened cheese.</title>
        <authorList>
            <consortium name="US DOE Joint Genome Institute (JGI-PGF)"/>
            <person name="Walter F."/>
            <person name="Albersmeier A."/>
            <person name="Kalinowski J."/>
            <person name="Ruckert C."/>
        </authorList>
    </citation>
    <scope>NUCLEOTIDE SEQUENCE</scope>
    <source>
        <strain evidence="1">CGMCC 1.15519</strain>
    </source>
</reference>
<dbReference type="AlphaFoldDB" id="A0A917E4Q4"/>
<reference evidence="1" key="2">
    <citation type="submission" date="2020-09" db="EMBL/GenBank/DDBJ databases">
        <authorList>
            <person name="Sun Q."/>
            <person name="Zhou Y."/>
        </authorList>
    </citation>
    <scope>NUCLEOTIDE SEQUENCE</scope>
    <source>
        <strain evidence="1">CGMCC 1.15519</strain>
    </source>
</reference>
<name>A0A917E4Q4_9SPHN</name>
<evidence type="ECO:0000313" key="2">
    <source>
        <dbReference type="Proteomes" id="UP000635071"/>
    </source>
</evidence>
<dbReference type="Pfam" id="PF00300">
    <property type="entry name" value="His_Phos_1"/>
    <property type="match status" value="1"/>
</dbReference>
<dbReference type="Gene3D" id="3.40.50.1240">
    <property type="entry name" value="Phosphoglycerate mutase-like"/>
    <property type="match status" value="1"/>
</dbReference>
<dbReference type="RefSeq" id="WP_243450538.1">
    <property type="nucleotide sequence ID" value="NZ_BMJM01000002.1"/>
</dbReference>
<organism evidence="1 2">
    <name type="scientific">Sandarakinorhabdus glacialis</name>
    <dbReference type="NCBI Taxonomy" id="1614636"/>
    <lineage>
        <taxon>Bacteria</taxon>
        <taxon>Pseudomonadati</taxon>
        <taxon>Pseudomonadota</taxon>
        <taxon>Alphaproteobacteria</taxon>
        <taxon>Sphingomonadales</taxon>
        <taxon>Sphingosinicellaceae</taxon>
        <taxon>Sandarakinorhabdus</taxon>
    </lineage>
</organism>
<proteinExistence type="predicted"/>
<dbReference type="Proteomes" id="UP000635071">
    <property type="component" value="Unassembled WGS sequence"/>
</dbReference>
<dbReference type="InterPro" id="IPR013078">
    <property type="entry name" value="His_Pase_superF_clade-1"/>
</dbReference>
<gene>
    <name evidence="1" type="ORF">GCM10011529_07320</name>
</gene>